<dbReference type="InterPro" id="IPR011749">
    <property type="entry name" value="CHP02243"/>
</dbReference>
<dbReference type="NCBIfam" id="TIGR02243">
    <property type="entry name" value="putative baseplate assembly protein"/>
    <property type="match status" value="1"/>
</dbReference>
<name>A0ABT1X3S0_9PROT</name>
<reference evidence="1 2" key="1">
    <citation type="submission" date="2022-06" db="EMBL/GenBank/DDBJ databases">
        <title>Roseomonas CN29.</title>
        <authorList>
            <person name="Cheng Y."/>
            <person name="He X."/>
        </authorList>
    </citation>
    <scope>NUCLEOTIDE SEQUENCE [LARGE SCALE GENOMIC DNA]</scope>
    <source>
        <strain evidence="1 2">CN29</strain>
    </source>
</reference>
<protein>
    <submittedName>
        <fullName evidence="1">Baseplate assembly protein</fullName>
    </submittedName>
</protein>
<accession>A0ABT1X3S0</accession>
<evidence type="ECO:0000313" key="1">
    <source>
        <dbReference type="EMBL" id="MCR0982760.1"/>
    </source>
</evidence>
<gene>
    <name evidence="1" type="ORF">NRP21_11935</name>
</gene>
<comment type="caution">
    <text evidence="1">The sequence shown here is derived from an EMBL/GenBank/DDBJ whole genome shotgun (WGS) entry which is preliminary data.</text>
</comment>
<evidence type="ECO:0000313" key="2">
    <source>
        <dbReference type="Proteomes" id="UP001524642"/>
    </source>
</evidence>
<dbReference type="EMBL" id="JANJOU010000008">
    <property type="protein sequence ID" value="MCR0982760.1"/>
    <property type="molecule type" value="Genomic_DNA"/>
</dbReference>
<dbReference type="RefSeq" id="WP_257716423.1">
    <property type="nucleotide sequence ID" value="NZ_JANJOU010000008.1"/>
</dbReference>
<organism evidence="1 2">
    <name type="scientific">Roseomonas populi</name>
    <dbReference type="NCBI Taxonomy" id="3121582"/>
    <lineage>
        <taxon>Bacteria</taxon>
        <taxon>Pseudomonadati</taxon>
        <taxon>Pseudomonadota</taxon>
        <taxon>Alphaproteobacteria</taxon>
        <taxon>Acetobacterales</taxon>
        <taxon>Roseomonadaceae</taxon>
        <taxon>Roseomonas</taxon>
    </lineage>
</organism>
<dbReference type="Proteomes" id="UP001524642">
    <property type="component" value="Unassembled WGS sequence"/>
</dbReference>
<proteinExistence type="predicted"/>
<keyword evidence="2" id="KW-1185">Reference proteome</keyword>
<sequence>MTRYTCCDDRRRGAIAGRADLNGLDSLEVVDTAEDPRGPPLTTLVLRFVNTAPLPALSPANILLTGGGSIRGIGVTAVRLEEDEAGPALVVSTDRAGDFSVYHLRLRAAPGEAGPPLGMDPVLSGIDFTFRPGCESDFDAVAPAPCPPPARPTPPLDYLARDYASLRQLMLDRVAVLGAAMPGDDLADLGITLIEMLAAVGDHLSYRQDAVATEAALHTVRQRISARRHARLVDYVMHNGCNARAWVAFTFGAGAAAPVHLPAGSALLTRLPGRGSLLAPGPEVVAEAVAAGAVPFETMEAVELRPELDLLRFHAWGGRECCLPRGALGATLRGDLTKVLAPGRVLVIQERLNPATGDAQGADPAHRCAVRLTRVTAGVDPLGGAFDDPPTEAPLPVTEIEWAAEDALPFPVCVSALLDAPGGAVAVEDVSTACGNVVLADHGMTLPEPEALGRVPSATVLALAAPRPAETLTDAPEAACAHRAWTALPPRFNPVLREGPLTHAAPYGPAQRGSAAAATRYGPAEAWPAVLGVSSAAPDGTDADWVLRYPDLLGAQAEAAFTVEVDNDLRGHLRFGDGRHGLRPPEGAAFSARYRVGNGVAGNVGAGAIAHLVAALGAVALKPDNPMPATGGAEAESIESVRRRAPAAFRVQQRAVTPADYAEGGRRLPGIQRAAAALRWTGSWHTHVVAVDRLGGEEVDETFAGELTDALEPLRLLGHDVQVVAPNHVALEIGLAVEIGPAYFRAALRQALLAVLDTGPGGLFHPDRFTFGQAVYLSPILAAVQSVPGVVGVEATAFRRYAQPRTDAAAAGVLPLAANEIARLDNDPSFPDRGVLRLQLWGGQ</sequence>